<evidence type="ECO:0008006" key="4">
    <source>
        <dbReference type="Google" id="ProtNLM"/>
    </source>
</evidence>
<keyword evidence="1" id="KW-0472">Membrane</keyword>
<accession>A0A1Y2ST60</accession>
<reference evidence="2 3" key="1">
    <citation type="submission" date="2017-04" db="EMBL/GenBank/DDBJ databases">
        <title>Draft genome sequences of Alloscardovia macacae UMA81211 and UMA81212 isolated from the feces of a rhesus macaque (Macaca mulatta).</title>
        <authorList>
            <person name="Albert K."/>
            <person name="Sela D.A."/>
        </authorList>
    </citation>
    <scope>NUCLEOTIDE SEQUENCE [LARGE SCALE GENOMIC DNA]</scope>
    <source>
        <strain evidence="2 3">UMA81212</strain>
    </source>
</reference>
<feature type="transmembrane region" description="Helical" evidence="1">
    <location>
        <begin position="47"/>
        <end position="67"/>
    </location>
</feature>
<dbReference type="EMBL" id="NEKC01000005">
    <property type="protein sequence ID" value="OTA29618.1"/>
    <property type="molecule type" value="Genomic_DNA"/>
</dbReference>
<dbReference type="GO" id="GO:0005886">
    <property type="term" value="C:plasma membrane"/>
    <property type="evidence" value="ECO:0007669"/>
    <property type="project" value="TreeGrafter"/>
</dbReference>
<protein>
    <recommendedName>
        <fullName evidence="4">DUF805 domain-containing protein</fullName>
    </recommendedName>
</protein>
<organism evidence="2 3">
    <name type="scientific">Alloscardovia macacae</name>
    <dbReference type="NCBI Taxonomy" id="1160091"/>
    <lineage>
        <taxon>Bacteria</taxon>
        <taxon>Bacillati</taxon>
        <taxon>Actinomycetota</taxon>
        <taxon>Actinomycetes</taxon>
        <taxon>Bifidobacteriales</taxon>
        <taxon>Bifidobacteriaceae</taxon>
        <taxon>Alloscardovia</taxon>
    </lineage>
</organism>
<keyword evidence="1" id="KW-0812">Transmembrane</keyword>
<feature type="transmembrane region" description="Helical" evidence="1">
    <location>
        <begin position="162"/>
        <end position="188"/>
    </location>
</feature>
<name>A0A1Y2ST60_9BIFI</name>
<sequence length="206" mass="22544">MATTPYSPHFGEPPLNQPFYGAGPLQATRRYFAHYATFRGRASRSEFWWPQVVIAVLNAALILIGWLLDTATIPLALSSILSLATFIPWLSAACRRMHDTNRSGKWLLILLLGSVMAFYLAIIVAVVGILLSAGPSLISDIMFASRTNSAVPLPAIDALSPLSIVVLFVAACVATFSVICWILFVIFMTQESVDAGVRFDREVRLV</sequence>
<dbReference type="STRING" id="1160091.B9T39_03175"/>
<dbReference type="OrthoDB" id="9812349at2"/>
<evidence type="ECO:0000313" key="3">
    <source>
        <dbReference type="Proteomes" id="UP000243540"/>
    </source>
</evidence>
<dbReference type="Proteomes" id="UP000243540">
    <property type="component" value="Unassembled WGS sequence"/>
</dbReference>
<dbReference type="PANTHER" id="PTHR34980">
    <property type="entry name" value="INNER MEMBRANE PROTEIN-RELATED-RELATED"/>
    <property type="match status" value="1"/>
</dbReference>
<dbReference type="Pfam" id="PF05656">
    <property type="entry name" value="DUF805"/>
    <property type="match status" value="1"/>
</dbReference>
<feature type="transmembrane region" description="Helical" evidence="1">
    <location>
        <begin position="106"/>
        <end position="133"/>
    </location>
</feature>
<comment type="caution">
    <text evidence="2">The sequence shown here is derived from an EMBL/GenBank/DDBJ whole genome shotgun (WGS) entry which is preliminary data.</text>
</comment>
<dbReference type="PANTHER" id="PTHR34980:SF2">
    <property type="entry name" value="INNER MEMBRANE PROTEIN YHAH-RELATED"/>
    <property type="match status" value="1"/>
</dbReference>
<dbReference type="InterPro" id="IPR008523">
    <property type="entry name" value="DUF805"/>
</dbReference>
<evidence type="ECO:0000313" key="2">
    <source>
        <dbReference type="EMBL" id="OTA29618.1"/>
    </source>
</evidence>
<gene>
    <name evidence="2" type="ORF">B9T39_03175</name>
</gene>
<dbReference type="RefSeq" id="WP_086106375.1">
    <property type="nucleotide sequence ID" value="NZ_NEKB01000020.1"/>
</dbReference>
<proteinExistence type="predicted"/>
<keyword evidence="1" id="KW-1133">Transmembrane helix</keyword>
<evidence type="ECO:0000256" key="1">
    <source>
        <dbReference type="SAM" id="Phobius"/>
    </source>
</evidence>
<dbReference type="AlphaFoldDB" id="A0A1Y2ST60"/>
<feature type="transmembrane region" description="Helical" evidence="1">
    <location>
        <begin position="73"/>
        <end position="94"/>
    </location>
</feature>